<comment type="similarity">
    <text evidence="2">Belongs to the UPF0057 (PMP3) family.</text>
</comment>
<dbReference type="PANTHER" id="PTHR21659:SF42">
    <property type="entry name" value="UPF0057 MEMBRANE PROTEIN ZK632.10-RELATED"/>
    <property type="match status" value="1"/>
</dbReference>
<dbReference type="Proteomes" id="UP000649328">
    <property type="component" value="Unassembled WGS sequence"/>
</dbReference>
<dbReference type="EMBL" id="JACBPP010000004">
    <property type="protein sequence ID" value="KAF8001902.1"/>
    <property type="molecule type" value="Genomic_DNA"/>
</dbReference>
<evidence type="ECO:0000256" key="3">
    <source>
        <dbReference type="ARBA" id="ARBA00022692"/>
    </source>
</evidence>
<comment type="subcellular location">
    <subcellularLocation>
        <location evidence="1">Membrane</location>
    </subcellularLocation>
</comment>
<accession>A0A8H7LEC1</accession>
<feature type="transmembrane region" description="Helical" evidence="6">
    <location>
        <begin position="7"/>
        <end position="27"/>
    </location>
</feature>
<feature type="transmembrane region" description="Helical" evidence="6">
    <location>
        <begin position="33"/>
        <end position="57"/>
    </location>
</feature>
<comment type="caution">
    <text evidence="7">The sequence shown here is derived from an EMBL/GenBank/DDBJ whole genome shotgun (WGS) entry which is preliminary data.</text>
</comment>
<sequence length="76" mass="8003">MSEETDTWQYAAAVCAVFLPPVAVYIAEGGFDTTVIINIFCTLLLWFPGVIHALYVVMTLPDGTGDGGEPAPAPGT</sequence>
<organism evidence="7 8">
    <name type="scientific">Metschnikowia pulcherrima</name>
    <dbReference type="NCBI Taxonomy" id="27326"/>
    <lineage>
        <taxon>Eukaryota</taxon>
        <taxon>Fungi</taxon>
        <taxon>Dikarya</taxon>
        <taxon>Ascomycota</taxon>
        <taxon>Saccharomycotina</taxon>
        <taxon>Pichiomycetes</taxon>
        <taxon>Metschnikowiaceae</taxon>
        <taxon>Metschnikowia</taxon>
    </lineage>
</organism>
<keyword evidence="8" id="KW-1185">Reference proteome</keyword>
<reference evidence="7" key="1">
    <citation type="submission" date="2020-10" db="EMBL/GenBank/DDBJ databases">
        <title>The Whole-Genome Sequence of Metschnikowia persimmonesis, a Novel Endophytic Yeast Species Isolated from Medicinal Plant Diospyros kaki Thumb.</title>
        <authorList>
            <person name="Rahmat E."/>
            <person name="Kang Y."/>
        </authorList>
    </citation>
    <scope>NUCLEOTIDE SEQUENCE</scope>
    <source>
        <strain evidence="7">KIOM G15050</strain>
    </source>
</reference>
<evidence type="ECO:0000256" key="5">
    <source>
        <dbReference type="ARBA" id="ARBA00023136"/>
    </source>
</evidence>
<keyword evidence="5 6" id="KW-0472">Membrane</keyword>
<evidence type="ECO:0008006" key="9">
    <source>
        <dbReference type="Google" id="ProtNLM"/>
    </source>
</evidence>
<keyword evidence="3 6" id="KW-0812">Transmembrane</keyword>
<dbReference type="AlphaFoldDB" id="A0A8H7LEC1"/>
<dbReference type="PANTHER" id="PTHR21659">
    <property type="entry name" value="HYDROPHOBIC PROTEIN RCI2 LOW TEMPERATURE AND SALT RESPONSIVE PROTEIN LTI6 -RELATED"/>
    <property type="match status" value="1"/>
</dbReference>
<gene>
    <name evidence="7" type="ORF">HF325_002867</name>
</gene>
<name>A0A8H7LEC1_9ASCO</name>
<evidence type="ECO:0000313" key="7">
    <source>
        <dbReference type="EMBL" id="KAF8001902.1"/>
    </source>
</evidence>
<proteinExistence type="inferred from homology"/>
<dbReference type="GO" id="GO:0016020">
    <property type="term" value="C:membrane"/>
    <property type="evidence" value="ECO:0007669"/>
    <property type="project" value="UniProtKB-SubCell"/>
</dbReference>
<evidence type="ECO:0000256" key="4">
    <source>
        <dbReference type="ARBA" id="ARBA00022989"/>
    </source>
</evidence>
<evidence type="ECO:0000256" key="6">
    <source>
        <dbReference type="SAM" id="Phobius"/>
    </source>
</evidence>
<keyword evidence="4 6" id="KW-1133">Transmembrane helix</keyword>
<evidence type="ECO:0000256" key="1">
    <source>
        <dbReference type="ARBA" id="ARBA00004370"/>
    </source>
</evidence>
<protein>
    <recommendedName>
        <fullName evidence="9">Plasma membrane proteolipid 3</fullName>
    </recommendedName>
</protein>
<dbReference type="PROSITE" id="PS01309">
    <property type="entry name" value="UPF0057"/>
    <property type="match status" value="1"/>
</dbReference>
<dbReference type="Pfam" id="PF01679">
    <property type="entry name" value="Pmp3"/>
    <property type="match status" value="1"/>
</dbReference>
<evidence type="ECO:0000256" key="2">
    <source>
        <dbReference type="ARBA" id="ARBA00009530"/>
    </source>
</evidence>
<dbReference type="InterPro" id="IPR000612">
    <property type="entry name" value="PMP3"/>
</dbReference>
<dbReference type="OrthoDB" id="2802411at2759"/>
<evidence type="ECO:0000313" key="8">
    <source>
        <dbReference type="Proteomes" id="UP000649328"/>
    </source>
</evidence>